<dbReference type="Proteomes" id="UP000604083">
    <property type="component" value="Unassembled WGS sequence"/>
</dbReference>
<keyword evidence="2" id="KW-1185">Reference proteome</keyword>
<accession>A0A934RKS1</accession>
<comment type="caution">
    <text evidence="1">The sequence shown here is derived from an EMBL/GenBank/DDBJ whole genome shotgun (WGS) entry which is preliminary data.</text>
</comment>
<evidence type="ECO:0000313" key="2">
    <source>
        <dbReference type="Proteomes" id="UP000604083"/>
    </source>
</evidence>
<dbReference type="RefSeq" id="WP_200390963.1">
    <property type="nucleotide sequence ID" value="NZ_JAENIO010000010.1"/>
</dbReference>
<name>A0A934RKS1_9BACT</name>
<sequence>MSTIDYNYTVTAEGGFRLVGRWQVEGQPCREVFFEGDSLAAGLPAVTVRPLIFAFLLPAMRLGLPLELPEDLDEVTLPNLYEWQAACASALPKLQVIELRLGREKKVLGARPGSLCAFSGGVDSCYSAFRGHVAESLPRLHVTAGLMVHGLDIPLREKEHFGEAWQRSRELM</sequence>
<protein>
    <submittedName>
        <fullName evidence="1">Uncharacterized protein</fullName>
    </submittedName>
</protein>
<reference evidence="1" key="1">
    <citation type="submission" date="2021-01" db="EMBL/GenBank/DDBJ databases">
        <title>Modified the classification status of verrucomicrobia.</title>
        <authorList>
            <person name="Feng X."/>
        </authorList>
    </citation>
    <scope>NUCLEOTIDE SEQUENCE</scope>
    <source>
        <strain evidence="1">KCTC 12986</strain>
    </source>
</reference>
<evidence type="ECO:0000313" key="1">
    <source>
        <dbReference type="EMBL" id="MBK1833527.1"/>
    </source>
</evidence>
<proteinExistence type="predicted"/>
<organism evidence="1 2">
    <name type="scientific">Roseibacillus ishigakijimensis</name>
    <dbReference type="NCBI Taxonomy" id="454146"/>
    <lineage>
        <taxon>Bacteria</taxon>
        <taxon>Pseudomonadati</taxon>
        <taxon>Verrucomicrobiota</taxon>
        <taxon>Verrucomicrobiia</taxon>
        <taxon>Verrucomicrobiales</taxon>
        <taxon>Verrucomicrobiaceae</taxon>
        <taxon>Roseibacillus</taxon>
    </lineage>
</organism>
<gene>
    <name evidence="1" type="ORF">JIN78_05580</name>
</gene>
<dbReference type="AlphaFoldDB" id="A0A934RKS1"/>
<dbReference type="EMBL" id="JAENIO010000010">
    <property type="protein sequence ID" value="MBK1833527.1"/>
    <property type="molecule type" value="Genomic_DNA"/>
</dbReference>